<evidence type="ECO:0000256" key="1">
    <source>
        <dbReference type="SAM" id="MobiDB-lite"/>
    </source>
</evidence>
<dbReference type="PANTHER" id="PTHR47795:SF1">
    <property type="entry name" value="DNA-DEPENDENT METALLOPROTEASE WSS1 HOMOLOG 2"/>
    <property type="match status" value="1"/>
</dbReference>
<dbReference type="CDD" id="cd17039">
    <property type="entry name" value="Ubl_ubiquitin_like"/>
    <property type="match status" value="1"/>
</dbReference>
<dbReference type="InterPro" id="IPR029071">
    <property type="entry name" value="Ubiquitin-like_domsf"/>
</dbReference>
<feature type="compositionally biased region" description="Gly residues" evidence="1">
    <location>
        <begin position="308"/>
        <end position="320"/>
    </location>
</feature>
<dbReference type="GO" id="GO:0070628">
    <property type="term" value="F:proteasome binding"/>
    <property type="evidence" value="ECO:0007669"/>
    <property type="project" value="TreeGrafter"/>
</dbReference>
<dbReference type="EMBL" id="CVQH01017779">
    <property type="protein sequence ID" value="CRK24797.1"/>
    <property type="molecule type" value="Genomic_DNA"/>
</dbReference>
<organism evidence="3 4">
    <name type="scientific">Verticillium longisporum</name>
    <name type="common">Verticillium dahliae var. longisporum</name>
    <dbReference type="NCBI Taxonomy" id="100787"/>
    <lineage>
        <taxon>Eukaryota</taxon>
        <taxon>Fungi</taxon>
        <taxon>Dikarya</taxon>
        <taxon>Ascomycota</taxon>
        <taxon>Pezizomycotina</taxon>
        <taxon>Sordariomycetes</taxon>
        <taxon>Hypocreomycetidae</taxon>
        <taxon>Glomerellales</taxon>
        <taxon>Plectosphaerellaceae</taxon>
        <taxon>Verticillium</taxon>
    </lineage>
</organism>
<evidence type="ECO:0000259" key="2">
    <source>
        <dbReference type="PROSITE" id="PS51397"/>
    </source>
</evidence>
<feature type="region of interest" description="Disordered" evidence="1">
    <location>
        <begin position="118"/>
        <end position="149"/>
    </location>
</feature>
<name>A0A0G4LS17_VERLO</name>
<dbReference type="PROSITE" id="PS51397">
    <property type="entry name" value="WLM"/>
    <property type="match status" value="1"/>
</dbReference>
<feature type="compositionally biased region" description="Basic and acidic residues" evidence="1">
    <location>
        <begin position="327"/>
        <end position="352"/>
    </location>
</feature>
<proteinExistence type="predicted"/>
<dbReference type="InterPro" id="IPR013536">
    <property type="entry name" value="WLM_dom"/>
</dbReference>
<evidence type="ECO:0000313" key="4">
    <source>
        <dbReference type="Proteomes" id="UP000044602"/>
    </source>
</evidence>
<feature type="region of interest" description="Disordered" evidence="1">
    <location>
        <begin position="278"/>
        <end position="359"/>
    </location>
</feature>
<accession>A0A0G4LS17</accession>
<dbReference type="SUPFAM" id="SSF54236">
    <property type="entry name" value="Ubiquitin-like"/>
    <property type="match status" value="1"/>
</dbReference>
<feature type="region of interest" description="Disordered" evidence="1">
    <location>
        <begin position="1"/>
        <end position="20"/>
    </location>
</feature>
<keyword evidence="4" id="KW-1185">Reference proteome</keyword>
<dbReference type="Proteomes" id="UP000044602">
    <property type="component" value="Unassembled WGS sequence"/>
</dbReference>
<feature type="domain" description="WLM" evidence="2">
    <location>
        <begin position="144"/>
        <end position="341"/>
    </location>
</feature>
<dbReference type="STRING" id="100787.A0A0G4LS17"/>
<dbReference type="AlphaFoldDB" id="A0A0G4LS17"/>
<sequence>MADSNAASPRVPDPSYDSDATTSEITITITHRNIPYTFDFDPSATLADLSNAIADQMSIPHATQKLLIPKHGLQKPPFANPLPLSPLQSTKIQLLAPPPAELASLHAASELASARAASRAAARRARPSASARPTSNPISPLSSSSSSSSTYTFLTVRPLPFLPRPEQSLALLNRLKADPGIRASMAKHAFTVQLLTEMEPLANTSSTHEGTTRLLGLNRNKGEVIELRLRTDAHDGYRDYKTIRRTLCHELAHNVHSDHDKDFWALCRHIEREVEAGSGGHTIGGGGYTAPARGGDGDEDEDVDDHGGWQGGEFVVGGGSAPSQGLSRREILAKAAEERLKRMNMDRPDGGRPDSGPSS</sequence>
<reference evidence="3 4" key="1">
    <citation type="submission" date="2015-05" db="EMBL/GenBank/DDBJ databases">
        <authorList>
            <person name="Wang D.B."/>
            <person name="Wang M."/>
        </authorList>
    </citation>
    <scope>NUCLEOTIDE SEQUENCE [LARGE SCALE GENOMIC DNA]</scope>
    <source>
        <strain evidence="3">VL1</strain>
    </source>
</reference>
<dbReference type="PANTHER" id="PTHR47795">
    <property type="entry name" value="UBIQUITIN AND WLM DOMAIN-CONTAINING METALLOPROTEASE SPCC1442.07C"/>
    <property type="match status" value="1"/>
</dbReference>
<protein>
    <recommendedName>
        <fullName evidence="2">WLM domain-containing protein</fullName>
    </recommendedName>
</protein>
<dbReference type="Gene3D" id="3.10.20.90">
    <property type="entry name" value="Phosphatidylinositol 3-kinase Catalytic Subunit, Chain A, domain 1"/>
    <property type="match status" value="1"/>
</dbReference>
<gene>
    <name evidence="3" type="ORF">BN1708_003915</name>
</gene>
<dbReference type="Pfam" id="PF08325">
    <property type="entry name" value="WLM"/>
    <property type="match status" value="1"/>
</dbReference>
<evidence type="ECO:0000313" key="3">
    <source>
        <dbReference type="EMBL" id="CRK24797.1"/>
    </source>
</evidence>
<feature type="compositionally biased region" description="Gly residues" evidence="1">
    <location>
        <begin position="278"/>
        <end position="288"/>
    </location>
</feature>
<feature type="non-terminal residue" evidence="3">
    <location>
        <position position="359"/>
    </location>
</feature>